<reference evidence="3" key="1">
    <citation type="submission" date="2014-11" db="EMBL/GenBank/DDBJ databases">
        <authorList>
            <person name="Hornung B.V."/>
        </authorList>
    </citation>
    <scope>NUCLEOTIDE SEQUENCE</scope>
    <source>
        <strain evidence="3">INE</strain>
    </source>
</reference>
<accession>A0A8S0Y355</accession>
<dbReference type="EMBL" id="LR746496">
    <property type="protein sequence ID" value="CAA7601635.1"/>
    <property type="molecule type" value="Genomic_DNA"/>
</dbReference>
<dbReference type="InterPro" id="IPR006171">
    <property type="entry name" value="TOPRIM_dom"/>
</dbReference>
<reference evidence="2" key="2">
    <citation type="submission" date="2020-01" db="EMBL/GenBank/DDBJ databases">
        <authorList>
            <person name="Hornung B."/>
        </authorList>
    </citation>
    <scope>NUCLEOTIDE SEQUENCE</scope>
    <source>
        <strain evidence="2">PacBioINE</strain>
    </source>
</reference>
<dbReference type="KEGG" id="aacx:DEACI_2302"/>
<dbReference type="EMBL" id="CDGJ01000037">
    <property type="protein sequence ID" value="CEJ07122.1"/>
    <property type="molecule type" value="Genomic_DNA"/>
</dbReference>
<evidence type="ECO:0000313" key="3">
    <source>
        <dbReference type="EMBL" id="CEJ07122.1"/>
    </source>
</evidence>
<dbReference type="Pfam" id="PF01751">
    <property type="entry name" value="Toprim"/>
    <property type="match status" value="1"/>
</dbReference>
<dbReference type="RefSeq" id="WP_240985135.1">
    <property type="nucleotide sequence ID" value="NZ_CDGJ01000037.1"/>
</dbReference>
<dbReference type="Proteomes" id="UP000836597">
    <property type="component" value="Chromosome"/>
</dbReference>
<dbReference type="Gene3D" id="3.40.1360.10">
    <property type="match status" value="1"/>
</dbReference>
<proteinExistence type="predicted"/>
<sequence>MDKNTTSRIIIVEGRTDRDKLRLVLDEPVEIICTNGTLGDERLEQLLAYLEDKEAYLLADADSSGAKLRQMFNREFPQVHHLYTQKMYREVAATPEEYLAQILAKAHFAVKDRPPRV</sequence>
<dbReference type="SUPFAM" id="SSF110455">
    <property type="entry name" value="Toprim domain"/>
    <property type="match status" value="1"/>
</dbReference>
<keyword evidence="4" id="KW-1185">Reference proteome</keyword>
<dbReference type="GO" id="GO:0043822">
    <property type="term" value="F:ribonuclease M5 activity"/>
    <property type="evidence" value="ECO:0007669"/>
    <property type="project" value="TreeGrafter"/>
</dbReference>
<organism evidence="2">
    <name type="scientific">Acididesulfobacillus acetoxydans</name>
    <dbReference type="NCBI Taxonomy" id="1561005"/>
    <lineage>
        <taxon>Bacteria</taxon>
        <taxon>Bacillati</taxon>
        <taxon>Bacillota</taxon>
        <taxon>Clostridia</taxon>
        <taxon>Eubacteriales</taxon>
        <taxon>Peptococcaceae</taxon>
        <taxon>Acididesulfobacillus</taxon>
    </lineage>
</organism>
<protein>
    <submittedName>
        <fullName evidence="2 3">Toprim domain</fullName>
    </submittedName>
</protein>
<evidence type="ECO:0000259" key="1">
    <source>
        <dbReference type="PROSITE" id="PS50880"/>
    </source>
</evidence>
<evidence type="ECO:0000313" key="4">
    <source>
        <dbReference type="Proteomes" id="UP001071230"/>
    </source>
</evidence>
<dbReference type="AlphaFoldDB" id="A0A8S0Y355"/>
<name>A0A8S0Y355_9FIRM</name>
<dbReference type="PANTHER" id="PTHR39156">
    <property type="entry name" value="RIBONUCLEASE M5"/>
    <property type="match status" value="1"/>
</dbReference>
<dbReference type="PANTHER" id="PTHR39156:SF2">
    <property type="entry name" value="DNA PRIMASE (BACTERIAL TYPE) AND SMALL PRIMASE-LIKE PROTEINS"/>
    <property type="match status" value="1"/>
</dbReference>
<dbReference type="Proteomes" id="UP001071230">
    <property type="component" value="Unassembled WGS sequence"/>
</dbReference>
<evidence type="ECO:0000313" key="2">
    <source>
        <dbReference type="EMBL" id="CAA7601635.1"/>
    </source>
</evidence>
<dbReference type="PROSITE" id="PS50880">
    <property type="entry name" value="TOPRIM"/>
    <property type="match status" value="1"/>
</dbReference>
<dbReference type="SMART" id="SM00493">
    <property type="entry name" value="TOPRIM"/>
    <property type="match status" value="1"/>
</dbReference>
<gene>
    <name evidence="3" type="ORF">DEACI_1580</name>
    <name evidence="2" type="ORF">DEACI_2302</name>
</gene>
<dbReference type="GO" id="GO:0006364">
    <property type="term" value="P:rRNA processing"/>
    <property type="evidence" value="ECO:0007669"/>
    <property type="project" value="TreeGrafter"/>
</dbReference>
<feature type="domain" description="Toprim" evidence="1">
    <location>
        <begin position="7"/>
        <end position="95"/>
    </location>
</feature>